<sequence length="345" mass="38985">MENNRDQKAVKLISVVSSDPFFKTGTVTPVQISDVFNGTFKGIRTGSTTPDTIFRSSDDVYFAVHYTTVADASKNAFGGLLVADVEHVPDRPIRLNLEEPADVLNILFLTMYGIPCDPYDPSLNSLCAALQAMHKYGLTPLSRYLSRGDSPLYATILSQAEHSPLETYALAGEQDIEDLAVDASTKTLDCVLHTISVELAGRMGIMYLMRLYRLMDTREEQMKKLFNIDPKLHEERTDCTVEQQKEIRLDFKYTAGSLCWKYPKVYRNEVETKLNKVRDDVSCEECKAILTAEIDGILQGWMQLPVCAFLTWIRWIGMRIVCLMYYRPPSSLPVPNPQYVVPPTV</sequence>
<evidence type="ECO:0000313" key="2">
    <source>
        <dbReference type="Proteomes" id="UP001055072"/>
    </source>
</evidence>
<reference evidence="1" key="1">
    <citation type="journal article" date="2021" name="Environ. Microbiol.">
        <title>Gene family expansions and transcriptome signatures uncover fungal adaptations to wood decay.</title>
        <authorList>
            <person name="Hage H."/>
            <person name="Miyauchi S."/>
            <person name="Viragh M."/>
            <person name="Drula E."/>
            <person name="Min B."/>
            <person name="Chaduli D."/>
            <person name="Navarro D."/>
            <person name="Favel A."/>
            <person name="Norest M."/>
            <person name="Lesage-Meessen L."/>
            <person name="Balint B."/>
            <person name="Merenyi Z."/>
            <person name="de Eugenio L."/>
            <person name="Morin E."/>
            <person name="Martinez A.T."/>
            <person name="Baldrian P."/>
            <person name="Stursova M."/>
            <person name="Martinez M.J."/>
            <person name="Novotny C."/>
            <person name="Magnuson J.K."/>
            <person name="Spatafora J.W."/>
            <person name="Maurice S."/>
            <person name="Pangilinan J."/>
            <person name="Andreopoulos W."/>
            <person name="LaButti K."/>
            <person name="Hundley H."/>
            <person name="Na H."/>
            <person name="Kuo A."/>
            <person name="Barry K."/>
            <person name="Lipzen A."/>
            <person name="Henrissat B."/>
            <person name="Riley R."/>
            <person name="Ahrendt S."/>
            <person name="Nagy L.G."/>
            <person name="Grigoriev I.V."/>
            <person name="Martin F."/>
            <person name="Rosso M.N."/>
        </authorList>
    </citation>
    <scope>NUCLEOTIDE SEQUENCE</scope>
    <source>
        <strain evidence="1">CBS 384.51</strain>
    </source>
</reference>
<keyword evidence="2" id="KW-1185">Reference proteome</keyword>
<dbReference type="EMBL" id="MU274902">
    <property type="protein sequence ID" value="KAI0093253.1"/>
    <property type="molecule type" value="Genomic_DNA"/>
</dbReference>
<gene>
    <name evidence="1" type="ORF">BDY19DRAFT_417466</name>
</gene>
<comment type="caution">
    <text evidence="1">The sequence shown here is derived from an EMBL/GenBank/DDBJ whole genome shotgun (WGS) entry which is preliminary data.</text>
</comment>
<accession>A0ACB8UFZ5</accession>
<name>A0ACB8UFZ5_9APHY</name>
<evidence type="ECO:0000313" key="1">
    <source>
        <dbReference type="EMBL" id="KAI0093253.1"/>
    </source>
</evidence>
<proteinExistence type="predicted"/>
<protein>
    <submittedName>
        <fullName evidence="1">Uncharacterized protein</fullName>
    </submittedName>
</protein>
<organism evidence="1 2">
    <name type="scientific">Irpex rosettiformis</name>
    <dbReference type="NCBI Taxonomy" id="378272"/>
    <lineage>
        <taxon>Eukaryota</taxon>
        <taxon>Fungi</taxon>
        <taxon>Dikarya</taxon>
        <taxon>Basidiomycota</taxon>
        <taxon>Agaricomycotina</taxon>
        <taxon>Agaricomycetes</taxon>
        <taxon>Polyporales</taxon>
        <taxon>Irpicaceae</taxon>
        <taxon>Irpex</taxon>
    </lineage>
</organism>
<dbReference type="Proteomes" id="UP001055072">
    <property type="component" value="Unassembled WGS sequence"/>
</dbReference>